<evidence type="ECO:0000256" key="1">
    <source>
        <dbReference type="SAM" id="MobiDB-lite"/>
    </source>
</evidence>
<proteinExistence type="predicted"/>
<sequence>MNSHSKFKSSLRDKVANSILVPPCTISQRIENEGRSIPEQGRTWKEMEPHGDSSTKGKGEREDDAIGVGCWAQFTSGFAAIRVAFFLGFYREEDEQRSGSFLVLSSLLVY</sequence>
<protein>
    <submittedName>
        <fullName evidence="2">Uncharacterized protein</fullName>
    </submittedName>
</protein>
<organism evidence="2 3">
    <name type="scientific">Solanum pinnatisectum</name>
    <name type="common">tansyleaf nightshade</name>
    <dbReference type="NCBI Taxonomy" id="50273"/>
    <lineage>
        <taxon>Eukaryota</taxon>
        <taxon>Viridiplantae</taxon>
        <taxon>Streptophyta</taxon>
        <taxon>Embryophyta</taxon>
        <taxon>Tracheophyta</taxon>
        <taxon>Spermatophyta</taxon>
        <taxon>Magnoliopsida</taxon>
        <taxon>eudicotyledons</taxon>
        <taxon>Gunneridae</taxon>
        <taxon>Pentapetalae</taxon>
        <taxon>asterids</taxon>
        <taxon>lamiids</taxon>
        <taxon>Solanales</taxon>
        <taxon>Solanaceae</taxon>
        <taxon>Solanoideae</taxon>
        <taxon>Solaneae</taxon>
        <taxon>Solanum</taxon>
    </lineage>
</organism>
<keyword evidence="3" id="KW-1185">Reference proteome</keyword>
<comment type="caution">
    <text evidence="2">The sequence shown here is derived from an EMBL/GenBank/DDBJ whole genome shotgun (WGS) entry which is preliminary data.</text>
</comment>
<accession>A0AAV9LRS7</accession>
<dbReference type="Proteomes" id="UP001311915">
    <property type="component" value="Unassembled WGS sequence"/>
</dbReference>
<dbReference type="AlphaFoldDB" id="A0AAV9LRS7"/>
<gene>
    <name evidence="2" type="ORF">R3W88_032686</name>
</gene>
<name>A0AAV9LRS7_9SOLN</name>
<evidence type="ECO:0000313" key="2">
    <source>
        <dbReference type="EMBL" id="KAK4727769.1"/>
    </source>
</evidence>
<dbReference type="EMBL" id="JAWPEI010000005">
    <property type="protein sequence ID" value="KAK4727769.1"/>
    <property type="molecule type" value="Genomic_DNA"/>
</dbReference>
<reference evidence="2 3" key="1">
    <citation type="submission" date="2023-10" db="EMBL/GenBank/DDBJ databases">
        <title>Genome-Wide Identification Analysis in wild type Solanum Pinnatisectum Reveals Some Genes Defensing Phytophthora Infestans.</title>
        <authorList>
            <person name="Sun C."/>
        </authorList>
    </citation>
    <scope>NUCLEOTIDE SEQUENCE [LARGE SCALE GENOMIC DNA]</scope>
    <source>
        <strain evidence="2">LQN</strain>
        <tissue evidence="2">Leaf</tissue>
    </source>
</reference>
<evidence type="ECO:0000313" key="3">
    <source>
        <dbReference type="Proteomes" id="UP001311915"/>
    </source>
</evidence>
<feature type="compositionally biased region" description="Basic and acidic residues" evidence="1">
    <location>
        <begin position="30"/>
        <end position="61"/>
    </location>
</feature>
<feature type="region of interest" description="Disordered" evidence="1">
    <location>
        <begin position="30"/>
        <end position="62"/>
    </location>
</feature>